<dbReference type="SUPFAM" id="SSF53901">
    <property type="entry name" value="Thiolase-like"/>
    <property type="match status" value="2"/>
</dbReference>
<evidence type="ECO:0000256" key="3">
    <source>
        <dbReference type="ARBA" id="ARBA00023315"/>
    </source>
</evidence>
<dbReference type="PANTHER" id="PTHR11712:SF322">
    <property type="entry name" value="POLYKETIDE BETA-KETOACYL SYNTHASE 2-RELATED"/>
    <property type="match status" value="1"/>
</dbReference>
<evidence type="ECO:0000259" key="5">
    <source>
        <dbReference type="PROSITE" id="PS52004"/>
    </source>
</evidence>
<reference evidence="7" key="1">
    <citation type="journal article" date="2019" name="Int. J. Syst. Evol. Microbiol.">
        <title>The Global Catalogue of Microorganisms (GCM) 10K type strain sequencing project: providing services to taxonomists for standard genome sequencing and annotation.</title>
        <authorList>
            <consortium name="The Broad Institute Genomics Platform"/>
            <consortium name="The Broad Institute Genome Sequencing Center for Infectious Disease"/>
            <person name="Wu L."/>
            <person name="Ma J."/>
        </authorList>
    </citation>
    <scope>NUCLEOTIDE SEQUENCE [LARGE SCALE GENOMIC DNA]</scope>
    <source>
        <strain evidence="7">JCM 13852</strain>
    </source>
</reference>
<dbReference type="EMBL" id="JBHSPC010000161">
    <property type="protein sequence ID" value="MFC5675246.1"/>
    <property type="molecule type" value="Genomic_DNA"/>
</dbReference>
<keyword evidence="3" id="KW-0012">Acyltransferase</keyword>
<dbReference type="RefSeq" id="WP_381219965.1">
    <property type="nucleotide sequence ID" value="NZ_JBHSPC010000161.1"/>
</dbReference>
<evidence type="ECO:0000256" key="1">
    <source>
        <dbReference type="ARBA" id="ARBA00008467"/>
    </source>
</evidence>
<dbReference type="InterPro" id="IPR016039">
    <property type="entry name" value="Thiolase-like"/>
</dbReference>
<dbReference type="InterPro" id="IPR014030">
    <property type="entry name" value="Ketoacyl_synth_N"/>
</dbReference>
<comment type="similarity">
    <text evidence="1 4">Belongs to the thiolase-like superfamily. Beta-ketoacyl-ACP synthases family.</text>
</comment>
<evidence type="ECO:0000313" key="6">
    <source>
        <dbReference type="EMBL" id="MFC5675246.1"/>
    </source>
</evidence>
<dbReference type="PROSITE" id="PS52004">
    <property type="entry name" value="KS3_2"/>
    <property type="match status" value="1"/>
</dbReference>
<gene>
    <name evidence="6" type="ORF">ACFP2V_35870</name>
</gene>
<dbReference type="Proteomes" id="UP001596183">
    <property type="component" value="Unassembled WGS sequence"/>
</dbReference>
<evidence type="ECO:0000256" key="4">
    <source>
        <dbReference type="RuleBase" id="RU003694"/>
    </source>
</evidence>
<organism evidence="6 7">
    <name type="scientific">Streptomyces incanus</name>
    <dbReference type="NCBI Taxonomy" id="887453"/>
    <lineage>
        <taxon>Bacteria</taxon>
        <taxon>Bacillati</taxon>
        <taxon>Actinomycetota</taxon>
        <taxon>Actinomycetes</taxon>
        <taxon>Kitasatosporales</taxon>
        <taxon>Streptomycetaceae</taxon>
        <taxon>Streptomyces</taxon>
    </lineage>
</organism>
<evidence type="ECO:0000256" key="2">
    <source>
        <dbReference type="ARBA" id="ARBA00022679"/>
    </source>
</evidence>
<proteinExistence type="inferred from homology"/>
<dbReference type="InterPro" id="IPR014031">
    <property type="entry name" value="Ketoacyl_synth_C"/>
</dbReference>
<protein>
    <submittedName>
        <fullName evidence="6">Ketosynthase chain-length factor</fullName>
    </submittedName>
</protein>
<dbReference type="CDD" id="cd00832">
    <property type="entry name" value="CLF"/>
    <property type="match status" value="1"/>
</dbReference>
<keyword evidence="7" id="KW-1185">Reference proteome</keyword>
<sequence>MSTQRTQRPRRAAITGIGVIAPNGQRTDAYWKSVSEGIGVLDRITREGCGHLPLRVAGEVRSFDATALIEDRFLVQTDRFSHFAMAAAALALDDAGLGSGDPAEPFSIGVVTAAGSGGGEFGQRELQKLWGQGPRFVGPYQSIAWFYAASTGQISIRSGFKGPCGVVASDEAGGLDSLAHAAGAVRRGTDTMVVGAAEAPLAPYSMVCQLGYPEISTVEDPALAYRPFTSKACGFVPAEGGALLVVEDETRARERGVPVRATLAGHAATFTGASRWEESREGLARAIRGALDEAGAAPEDIDVVFADAMGVPEADRAEALAIADALGAHGKRVPVTAPKAGFGRAHCAAPVLDTVAAVLSMEHGQVPPTPNVFDICHDLDLVMSRARPAELRTALVLSRGLMGSNAALVVRRGGESAR</sequence>
<dbReference type="PANTHER" id="PTHR11712">
    <property type="entry name" value="POLYKETIDE SYNTHASE-RELATED"/>
    <property type="match status" value="1"/>
</dbReference>
<dbReference type="Pfam" id="PF00109">
    <property type="entry name" value="ketoacyl-synt"/>
    <property type="match status" value="1"/>
</dbReference>
<dbReference type="Pfam" id="PF02801">
    <property type="entry name" value="Ketoacyl-synt_C"/>
    <property type="match status" value="1"/>
</dbReference>
<keyword evidence="2 4" id="KW-0808">Transferase</keyword>
<dbReference type="InterPro" id="IPR000794">
    <property type="entry name" value="Beta-ketoacyl_synthase"/>
</dbReference>
<accession>A0ABW0XXX0</accession>
<comment type="caution">
    <text evidence="6">The sequence shown here is derived from an EMBL/GenBank/DDBJ whole genome shotgun (WGS) entry which is preliminary data.</text>
</comment>
<evidence type="ECO:0000313" key="7">
    <source>
        <dbReference type="Proteomes" id="UP001596183"/>
    </source>
</evidence>
<dbReference type="InterPro" id="IPR020841">
    <property type="entry name" value="PKS_Beta-ketoAc_synthase_dom"/>
</dbReference>
<name>A0ABW0XXX0_9ACTN</name>
<feature type="domain" description="Ketosynthase family 3 (KS3)" evidence="5">
    <location>
        <begin position="9"/>
        <end position="412"/>
    </location>
</feature>
<dbReference type="Gene3D" id="3.40.47.10">
    <property type="match status" value="2"/>
</dbReference>